<feature type="chain" id="PRO_5019346331" description="Lipoprotein" evidence="1">
    <location>
        <begin position="21"/>
        <end position="147"/>
    </location>
</feature>
<evidence type="ECO:0000313" key="3">
    <source>
        <dbReference type="Proteomes" id="UP000285092"/>
    </source>
</evidence>
<dbReference type="OrthoDB" id="5489750at2"/>
<keyword evidence="3" id="KW-1185">Reference proteome</keyword>
<keyword evidence="1" id="KW-0732">Signal</keyword>
<evidence type="ECO:0000256" key="1">
    <source>
        <dbReference type="SAM" id="SignalP"/>
    </source>
</evidence>
<evidence type="ECO:0000313" key="2">
    <source>
        <dbReference type="EMBL" id="RIV77065.1"/>
    </source>
</evidence>
<dbReference type="Proteomes" id="UP000285092">
    <property type="component" value="Unassembled WGS sequence"/>
</dbReference>
<evidence type="ECO:0008006" key="4">
    <source>
        <dbReference type="Google" id="ProtNLM"/>
    </source>
</evidence>
<gene>
    <name evidence="2" type="ORF">D2V04_13220</name>
</gene>
<dbReference type="RefSeq" id="WP_119514142.1">
    <property type="nucleotide sequence ID" value="NZ_QXFK01000018.1"/>
</dbReference>
<dbReference type="EMBL" id="QXFK01000018">
    <property type="protein sequence ID" value="RIV77065.1"/>
    <property type="molecule type" value="Genomic_DNA"/>
</dbReference>
<sequence length="147" mass="15333">MTRPLLLAAALALPLAACHAGPEGPNGTTRDSAGEAFSAIGPEETVQFTGTEPFWGGKVAGSALTYSTPENVEGATITVERFAGNNGLGYSGTFEGQPFDMAITPGECSDGMSDRTYPFTVTLKIGEEQRSGCAWTEKTPFTGPEHP</sequence>
<name>A0A418NG87_9SPHN</name>
<dbReference type="AlphaFoldDB" id="A0A418NG87"/>
<protein>
    <recommendedName>
        <fullName evidence="4">Lipoprotein</fullName>
    </recommendedName>
</protein>
<proteinExistence type="predicted"/>
<comment type="caution">
    <text evidence="2">The sequence shown here is derived from an EMBL/GenBank/DDBJ whole genome shotgun (WGS) entry which is preliminary data.</text>
</comment>
<organism evidence="2 3">
    <name type="scientific">Pelagerythrobacter aerophilus</name>
    <dbReference type="NCBI Taxonomy" id="2306995"/>
    <lineage>
        <taxon>Bacteria</taxon>
        <taxon>Pseudomonadati</taxon>
        <taxon>Pseudomonadota</taxon>
        <taxon>Alphaproteobacteria</taxon>
        <taxon>Sphingomonadales</taxon>
        <taxon>Erythrobacteraceae</taxon>
        <taxon>Pelagerythrobacter</taxon>
    </lineage>
</organism>
<reference evidence="2 3" key="1">
    <citation type="submission" date="2018-08" db="EMBL/GenBank/DDBJ databases">
        <title>Altererythrobacter sp.Ery1 and Ery12, the genome sequencing of novel strains in genus Alterythrobacter.</title>
        <authorList>
            <person name="Cheng H."/>
            <person name="Wu Y.-H."/>
            <person name="Fang C."/>
            <person name="Xu X.-W."/>
        </authorList>
    </citation>
    <scope>NUCLEOTIDE SEQUENCE [LARGE SCALE GENOMIC DNA]</scope>
    <source>
        <strain evidence="2 3">Ery1</strain>
    </source>
</reference>
<accession>A0A418NG87</accession>
<feature type="signal peptide" evidence="1">
    <location>
        <begin position="1"/>
        <end position="20"/>
    </location>
</feature>